<dbReference type="GO" id="GO:0008422">
    <property type="term" value="F:beta-glucosidase activity"/>
    <property type="evidence" value="ECO:0007669"/>
    <property type="project" value="UniProtKB-EC"/>
</dbReference>
<name>A0A0C9UF59_SPHS4</name>
<gene>
    <name evidence="11" type="ORF">M422DRAFT_190727</name>
</gene>
<evidence type="ECO:0000256" key="3">
    <source>
        <dbReference type="ARBA" id="ARBA00005336"/>
    </source>
</evidence>
<dbReference type="Pfam" id="PF14310">
    <property type="entry name" value="Fn3-like"/>
    <property type="match status" value="1"/>
</dbReference>
<evidence type="ECO:0000256" key="6">
    <source>
        <dbReference type="ARBA" id="ARBA00023001"/>
    </source>
</evidence>
<dbReference type="Gene3D" id="2.60.40.10">
    <property type="entry name" value="Immunoglobulins"/>
    <property type="match status" value="1"/>
</dbReference>
<dbReference type="HOGENOM" id="CLU_004542_0_1_1"/>
<feature type="domain" description="Fibronectin type III-like" evidence="10">
    <location>
        <begin position="262"/>
        <end position="331"/>
    </location>
</feature>
<dbReference type="OrthoDB" id="47059at2759"/>
<evidence type="ECO:0000256" key="4">
    <source>
        <dbReference type="ARBA" id="ARBA00012744"/>
    </source>
</evidence>
<evidence type="ECO:0000256" key="5">
    <source>
        <dbReference type="ARBA" id="ARBA00022801"/>
    </source>
</evidence>
<keyword evidence="5" id="KW-0378">Hydrolase</keyword>
<dbReference type="InterPro" id="IPR013783">
    <property type="entry name" value="Ig-like_fold"/>
</dbReference>
<dbReference type="Gene3D" id="3.40.50.1700">
    <property type="entry name" value="Glycoside hydrolase family 3 C-terminal domain"/>
    <property type="match status" value="1"/>
</dbReference>
<keyword evidence="8" id="KW-0326">Glycosidase</keyword>
<keyword evidence="6" id="KW-0136">Cellulose degradation</keyword>
<dbReference type="AlphaFoldDB" id="A0A0C9UF59"/>
<dbReference type="Proteomes" id="UP000054279">
    <property type="component" value="Unassembled WGS sequence"/>
</dbReference>
<sequence>GYITVDNNAGDRNNITFWHGGEALIERVTSSCSNTIVITHIVGPVLMESWIDNPSVTAVLSAGLPGQESGNALVDILFGAVNPSGRLPYTIAKQRSDYPADILYESNEGDFPQITYSEGLNVDYRHFDANNITPRFEFGFGMSYTTFAYNSLNIRSGPGNNAKRQEQPAPAAATPFPVPIVSTAATAVAPSTVAVSGPSSAASTLVSSALVISSASVIASVPASVLTSAPPIISSSGPANLYETITTVTYTIKNTGEIDGNEVSQVYLGFPASAKEPPKVLRGFDRTFIKRGKTASISVGLRRKDVSVWDVVKQEWVIPPGTFTVMVGSSSSSIHLTGTFVP</sequence>
<feature type="non-terminal residue" evidence="11">
    <location>
        <position position="342"/>
    </location>
</feature>
<organism evidence="11 12">
    <name type="scientific">Sphaerobolus stellatus (strain SS14)</name>
    <dbReference type="NCBI Taxonomy" id="990650"/>
    <lineage>
        <taxon>Eukaryota</taxon>
        <taxon>Fungi</taxon>
        <taxon>Dikarya</taxon>
        <taxon>Basidiomycota</taxon>
        <taxon>Agaricomycotina</taxon>
        <taxon>Agaricomycetes</taxon>
        <taxon>Phallomycetidae</taxon>
        <taxon>Geastrales</taxon>
        <taxon>Sphaerobolaceae</taxon>
        <taxon>Sphaerobolus</taxon>
    </lineage>
</organism>
<keyword evidence="7" id="KW-0119">Carbohydrate metabolism</keyword>
<comment type="similarity">
    <text evidence="3">Belongs to the glycosyl hydrolase 3 family.</text>
</comment>
<dbReference type="PANTHER" id="PTHR42715">
    <property type="entry name" value="BETA-GLUCOSIDASE"/>
    <property type="match status" value="1"/>
</dbReference>
<dbReference type="InterPro" id="IPR050288">
    <property type="entry name" value="Cellulose_deg_GH3"/>
</dbReference>
<dbReference type="Pfam" id="PF01915">
    <property type="entry name" value="Glyco_hydro_3_C"/>
    <property type="match status" value="1"/>
</dbReference>
<protein>
    <recommendedName>
        <fullName evidence="4">beta-glucosidase</fullName>
        <ecNumber evidence="4">3.2.1.21</ecNumber>
    </recommendedName>
</protein>
<dbReference type="EC" id="3.2.1.21" evidence="4"/>
<dbReference type="GO" id="GO:0030245">
    <property type="term" value="P:cellulose catabolic process"/>
    <property type="evidence" value="ECO:0007669"/>
    <property type="project" value="UniProtKB-KW"/>
</dbReference>
<evidence type="ECO:0000259" key="10">
    <source>
        <dbReference type="SMART" id="SM01217"/>
    </source>
</evidence>
<evidence type="ECO:0000256" key="9">
    <source>
        <dbReference type="ARBA" id="ARBA00023326"/>
    </source>
</evidence>
<evidence type="ECO:0000256" key="1">
    <source>
        <dbReference type="ARBA" id="ARBA00000448"/>
    </source>
</evidence>
<dbReference type="InterPro" id="IPR026891">
    <property type="entry name" value="Fn3-like"/>
</dbReference>
<accession>A0A0C9UF59</accession>
<keyword evidence="9" id="KW-0624">Polysaccharide degradation</keyword>
<dbReference type="InterPro" id="IPR036881">
    <property type="entry name" value="Glyco_hydro_3_C_sf"/>
</dbReference>
<keyword evidence="12" id="KW-1185">Reference proteome</keyword>
<evidence type="ECO:0000256" key="8">
    <source>
        <dbReference type="ARBA" id="ARBA00023295"/>
    </source>
</evidence>
<evidence type="ECO:0000313" key="12">
    <source>
        <dbReference type="Proteomes" id="UP000054279"/>
    </source>
</evidence>
<dbReference type="SUPFAM" id="SSF52279">
    <property type="entry name" value="Beta-D-glucan exohydrolase, C-terminal domain"/>
    <property type="match status" value="1"/>
</dbReference>
<comment type="pathway">
    <text evidence="2">Glycan metabolism; cellulose degradation.</text>
</comment>
<comment type="catalytic activity">
    <reaction evidence="1">
        <text>Hydrolysis of terminal, non-reducing beta-D-glucosyl residues with release of beta-D-glucose.</text>
        <dbReference type="EC" id="3.2.1.21"/>
    </reaction>
</comment>
<evidence type="ECO:0000256" key="2">
    <source>
        <dbReference type="ARBA" id="ARBA00004987"/>
    </source>
</evidence>
<evidence type="ECO:0000256" key="7">
    <source>
        <dbReference type="ARBA" id="ARBA00023277"/>
    </source>
</evidence>
<dbReference type="EMBL" id="KN837328">
    <property type="protein sequence ID" value="KIJ27657.1"/>
    <property type="molecule type" value="Genomic_DNA"/>
</dbReference>
<reference evidence="11 12" key="1">
    <citation type="submission" date="2014-06" db="EMBL/GenBank/DDBJ databases">
        <title>Evolutionary Origins and Diversification of the Mycorrhizal Mutualists.</title>
        <authorList>
            <consortium name="DOE Joint Genome Institute"/>
            <consortium name="Mycorrhizal Genomics Consortium"/>
            <person name="Kohler A."/>
            <person name="Kuo A."/>
            <person name="Nagy L.G."/>
            <person name="Floudas D."/>
            <person name="Copeland A."/>
            <person name="Barry K.W."/>
            <person name="Cichocki N."/>
            <person name="Veneault-Fourrey C."/>
            <person name="LaButti K."/>
            <person name="Lindquist E.A."/>
            <person name="Lipzen A."/>
            <person name="Lundell T."/>
            <person name="Morin E."/>
            <person name="Murat C."/>
            <person name="Riley R."/>
            <person name="Ohm R."/>
            <person name="Sun H."/>
            <person name="Tunlid A."/>
            <person name="Henrissat B."/>
            <person name="Grigoriev I.V."/>
            <person name="Hibbett D.S."/>
            <person name="Martin F."/>
        </authorList>
    </citation>
    <scope>NUCLEOTIDE SEQUENCE [LARGE SCALE GENOMIC DNA]</scope>
    <source>
        <strain evidence="11 12">SS14</strain>
    </source>
</reference>
<dbReference type="InterPro" id="IPR002772">
    <property type="entry name" value="Glyco_hydro_3_C"/>
</dbReference>
<dbReference type="PANTHER" id="PTHR42715:SF2">
    <property type="entry name" value="BETA-GLUCOSIDASE F-RELATED"/>
    <property type="match status" value="1"/>
</dbReference>
<proteinExistence type="inferred from homology"/>
<evidence type="ECO:0000313" key="11">
    <source>
        <dbReference type="EMBL" id="KIJ27657.1"/>
    </source>
</evidence>
<dbReference type="SMART" id="SM01217">
    <property type="entry name" value="Fn3_like"/>
    <property type="match status" value="1"/>
</dbReference>